<gene>
    <name evidence="3" type="primary">lprI_2</name>
    <name evidence="3" type="ORF">PAN31108_04164</name>
</gene>
<feature type="compositionally biased region" description="Basic and acidic residues" evidence="1">
    <location>
        <begin position="246"/>
        <end position="258"/>
    </location>
</feature>
<feature type="compositionally biased region" description="Low complexity" evidence="1">
    <location>
        <begin position="273"/>
        <end position="287"/>
    </location>
</feature>
<protein>
    <submittedName>
        <fullName evidence="3">Lipoprotein LprI</fullName>
    </submittedName>
</protein>
<sequence length="382" mass="41267">MSKREQAALEFAAQVRSRTGDALIRYFMSHGVYVRQYDHLPDATALEGHQRFLASVANEFDATNRAIMLASDIRSLSLAEKEKAMLAVYSIEQKCASNLGLQGALADAAASLSQAVSAWPTPPSWTAPFLTALAGAICLYMNWGALGVGLLILALAFGAFRLQGYLKRKRFIEEVVADINKRFDSLLSVEISARPSLPETAGNPPLKAAGFAAVALVVAGFAWVSSPPHLSPMSAAQKPTQAAASKRHDAENASRREATSQASARRKDKAQSDATTTADPAATRTAPRNAIRASFDCTKAQSNAERIICSDPQLASADVELAALFANARAAVSDQDTFRERARAAWRYREKNCHDRECLVRWYADEGTVLRHIAQTGDPAAD</sequence>
<organism evidence="3 4">
    <name type="scientific">Pandoraea anhela</name>
    <dbReference type="NCBI Taxonomy" id="2508295"/>
    <lineage>
        <taxon>Bacteria</taxon>
        <taxon>Pseudomonadati</taxon>
        <taxon>Pseudomonadota</taxon>
        <taxon>Betaproteobacteria</taxon>
        <taxon>Burkholderiales</taxon>
        <taxon>Burkholderiaceae</taxon>
        <taxon>Pandoraea</taxon>
    </lineage>
</organism>
<feature type="transmembrane region" description="Helical" evidence="2">
    <location>
        <begin position="140"/>
        <end position="160"/>
    </location>
</feature>
<evidence type="ECO:0000313" key="4">
    <source>
        <dbReference type="Proteomes" id="UP000406256"/>
    </source>
</evidence>
<keyword evidence="2" id="KW-0812">Transmembrane</keyword>
<dbReference type="AlphaFoldDB" id="A0A5E4XY01"/>
<name>A0A5E4XY01_9BURK</name>
<keyword evidence="4" id="KW-1185">Reference proteome</keyword>
<evidence type="ECO:0000256" key="1">
    <source>
        <dbReference type="SAM" id="MobiDB-lite"/>
    </source>
</evidence>
<dbReference type="EMBL" id="CABPSB010000018">
    <property type="protein sequence ID" value="VVE41220.1"/>
    <property type="molecule type" value="Genomic_DNA"/>
</dbReference>
<keyword evidence="2" id="KW-1133">Transmembrane helix</keyword>
<accession>A0A5E4XY01</accession>
<keyword evidence="3" id="KW-0449">Lipoprotein</keyword>
<feature type="region of interest" description="Disordered" evidence="1">
    <location>
        <begin position="232"/>
        <end position="287"/>
    </location>
</feature>
<dbReference type="Proteomes" id="UP000406256">
    <property type="component" value="Unassembled WGS sequence"/>
</dbReference>
<evidence type="ECO:0000313" key="3">
    <source>
        <dbReference type="EMBL" id="VVE41220.1"/>
    </source>
</evidence>
<evidence type="ECO:0000256" key="2">
    <source>
        <dbReference type="SAM" id="Phobius"/>
    </source>
</evidence>
<reference evidence="3 4" key="1">
    <citation type="submission" date="2019-08" db="EMBL/GenBank/DDBJ databases">
        <authorList>
            <person name="Peeters C."/>
        </authorList>
    </citation>
    <scope>NUCLEOTIDE SEQUENCE [LARGE SCALE GENOMIC DNA]</scope>
    <source>
        <strain evidence="3 4">LMG 31108</strain>
    </source>
</reference>
<keyword evidence="2" id="KW-0472">Membrane</keyword>
<proteinExistence type="predicted"/>